<sequence length="657" mass="72362">MAAPQHAATVADAVLRIQLALLDGVATSEGQLLASGAILSRPDYDDVVLERSMVGLCGHPLCANPLSSPEATERRRGRYRIALREHRVYDLEETYKYCSQACLVASRAFAESLESERMGDVSLKKVDRVLREFGLGKDEGLPADKGKGLGLGFGELKVKEKEQRTNGDVSMDEWLGPSDAIEGYVPLRDRKQGAKYKAEDEPAKLVDDAGSGEMGFTSCIIMGNESSVPQSEKSSFPQQDISEMIAKQLEDVVLDEKSSRKGRISSRTSKTKTLKKDNRNKMSEEKIKRTTIVSEHPNGISPKKSSVVIEELSEELGKELEEKLHLERESVSNEAVLKSSLKTSGSKDGKRTVTWADETYKAPENKDADHRSSSNAQVSLEDDVDGDLRLASAEACAAALTRAAETVASGVSDAANAVSEAGIIILPQPQNDEKQEPEEDEDMFELDRGHVKWPTKPVLLDTDMFELEDSWHDTPPEGFNLTLSPFATMWMALFGWITSSSIAYVYGHNESSHEDFLIVNGREYPRKIVLKDGKSSEIRQTLDICVGRVIPGLVMDLRLSSPVSTLERALGQLLDTMSLIDAVPAFRTKQWHVIVLLYLDALSVHRLPALAHPLTNRNTLLLKVLSPAQITEEEYETMLDLIIPLGRAPQTSTRTGG</sequence>
<feature type="region of interest" description="Disordered" evidence="13">
    <location>
        <begin position="257"/>
        <end position="285"/>
    </location>
</feature>
<reference evidence="15" key="1">
    <citation type="submission" date="2021-03" db="EMBL/GenBank/DDBJ databases">
        <authorList>
            <person name="Li Z."/>
            <person name="Yang C."/>
        </authorList>
    </citation>
    <scope>NUCLEOTIDE SEQUENCE</scope>
    <source>
        <strain evidence="15">Dzin_1.0</strain>
        <tissue evidence="15">Leaf</tissue>
    </source>
</reference>
<evidence type="ECO:0000256" key="10">
    <source>
        <dbReference type="ARBA" id="ARBA00048336"/>
    </source>
</evidence>
<dbReference type="InterPro" id="IPR039693">
    <property type="entry name" value="Rtr1/RPAP2"/>
</dbReference>
<dbReference type="Proteomes" id="UP001085076">
    <property type="component" value="Miscellaneous, Linkage group lg03"/>
</dbReference>
<organism evidence="15 16">
    <name type="scientific">Dioscorea zingiberensis</name>
    <dbReference type="NCBI Taxonomy" id="325984"/>
    <lineage>
        <taxon>Eukaryota</taxon>
        <taxon>Viridiplantae</taxon>
        <taxon>Streptophyta</taxon>
        <taxon>Embryophyta</taxon>
        <taxon>Tracheophyta</taxon>
        <taxon>Spermatophyta</taxon>
        <taxon>Magnoliopsida</taxon>
        <taxon>Liliopsida</taxon>
        <taxon>Dioscoreales</taxon>
        <taxon>Dioscoreaceae</taxon>
        <taxon>Dioscorea</taxon>
    </lineage>
</organism>
<feature type="compositionally biased region" description="Basic and acidic residues" evidence="13">
    <location>
        <begin position="359"/>
        <end position="372"/>
    </location>
</feature>
<comment type="similarity">
    <text evidence="2 11 12">Belongs to the RPAP2 family.</text>
</comment>
<proteinExistence type="inferred from homology"/>
<protein>
    <recommendedName>
        <fullName evidence="12">RNA polymerase II subunit B1 CTD phosphatase RPAP2 homolog</fullName>
        <ecNumber evidence="12">3.1.3.16</ecNumber>
    </recommendedName>
</protein>
<dbReference type="AlphaFoldDB" id="A0A9D5CW52"/>
<accession>A0A9D5CW52</accession>
<dbReference type="InterPro" id="IPR007308">
    <property type="entry name" value="Rtr1/RPAP2_dom"/>
</dbReference>
<comment type="catalytic activity">
    <reaction evidence="9 12">
        <text>O-phospho-L-seryl-[protein] + H2O = L-seryl-[protein] + phosphate</text>
        <dbReference type="Rhea" id="RHEA:20629"/>
        <dbReference type="Rhea" id="RHEA-COMP:9863"/>
        <dbReference type="Rhea" id="RHEA-COMP:11604"/>
        <dbReference type="ChEBI" id="CHEBI:15377"/>
        <dbReference type="ChEBI" id="CHEBI:29999"/>
        <dbReference type="ChEBI" id="CHEBI:43474"/>
        <dbReference type="ChEBI" id="CHEBI:83421"/>
        <dbReference type="EC" id="3.1.3.16"/>
    </reaction>
</comment>
<keyword evidence="5 12" id="KW-0378">Hydrolase</keyword>
<dbReference type="EMBL" id="JAGGNH010000003">
    <property type="protein sequence ID" value="KAJ0979994.1"/>
    <property type="molecule type" value="Genomic_DNA"/>
</dbReference>
<keyword evidence="7 12" id="KW-0904">Protein phosphatase</keyword>
<dbReference type="PROSITE" id="PS51479">
    <property type="entry name" value="ZF_RTR1"/>
    <property type="match status" value="1"/>
</dbReference>
<comment type="catalytic activity">
    <reaction evidence="10 12">
        <text>O-phospho-L-threonyl-[protein] + H2O = L-threonyl-[protein] + phosphate</text>
        <dbReference type="Rhea" id="RHEA:47004"/>
        <dbReference type="Rhea" id="RHEA-COMP:11060"/>
        <dbReference type="Rhea" id="RHEA-COMP:11605"/>
        <dbReference type="ChEBI" id="CHEBI:15377"/>
        <dbReference type="ChEBI" id="CHEBI:30013"/>
        <dbReference type="ChEBI" id="CHEBI:43474"/>
        <dbReference type="ChEBI" id="CHEBI:61977"/>
        <dbReference type="EC" id="3.1.3.16"/>
    </reaction>
</comment>
<dbReference type="GO" id="GO:0005634">
    <property type="term" value="C:nucleus"/>
    <property type="evidence" value="ECO:0007669"/>
    <property type="project" value="UniProtKB-SubCell"/>
</dbReference>
<keyword evidence="4 12" id="KW-0863">Zinc-finger</keyword>
<evidence type="ECO:0000256" key="5">
    <source>
        <dbReference type="ARBA" id="ARBA00022801"/>
    </source>
</evidence>
<dbReference type="GO" id="GO:0008420">
    <property type="term" value="F:RNA polymerase II CTD heptapeptide repeat phosphatase activity"/>
    <property type="evidence" value="ECO:0007669"/>
    <property type="project" value="UniProtKB-UniRule"/>
</dbReference>
<comment type="subcellular location">
    <subcellularLocation>
        <location evidence="1 12">Nucleus</location>
    </subcellularLocation>
</comment>
<feature type="compositionally biased region" description="Basic residues" evidence="13">
    <location>
        <begin position="260"/>
        <end position="273"/>
    </location>
</feature>
<keyword evidence="6 12" id="KW-0862">Zinc</keyword>
<dbReference type="Gene3D" id="1.25.40.820">
    <property type="match status" value="1"/>
</dbReference>
<dbReference type="InterPro" id="IPR038534">
    <property type="entry name" value="Rtr1/RPAP2_sf"/>
</dbReference>
<keyword evidence="3 12" id="KW-0479">Metal-binding</keyword>
<evidence type="ECO:0000313" key="16">
    <source>
        <dbReference type="Proteomes" id="UP001085076"/>
    </source>
</evidence>
<evidence type="ECO:0000256" key="3">
    <source>
        <dbReference type="ARBA" id="ARBA00022723"/>
    </source>
</evidence>
<feature type="compositionally biased region" description="Basic and acidic residues" evidence="13">
    <location>
        <begin position="274"/>
        <end position="285"/>
    </location>
</feature>
<evidence type="ECO:0000313" key="15">
    <source>
        <dbReference type="EMBL" id="KAJ0979994.1"/>
    </source>
</evidence>
<evidence type="ECO:0000256" key="2">
    <source>
        <dbReference type="ARBA" id="ARBA00005676"/>
    </source>
</evidence>
<reference evidence="15" key="2">
    <citation type="journal article" date="2022" name="Hortic Res">
        <title>The genome of Dioscorea zingiberensis sheds light on the biosynthesis, origin and evolution of the medicinally important diosgenin saponins.</title>
        <authorList>
            <person name="Li Y."/>
            <person name="Tan C."/>
            <person name="Li Z."/>
            <person name="Guo J."/>
            <person name="Li S."/>
            <person name="Chen X."/>
            <person name="Wang C."/>
            <person name="Dai X."/>
            <person name="Yang H."/>
            <person name="Song W."/>
            <person name="Hou L."/>
            <person name="Xu J."/>
            <person name="Tong Z."/>
            <person name="Xu A."/>
            <person name="Yuan X."/>
            <person name="Wang W."/>
            <person name="Yang Q."/>
            <person name="Chen L."/>
            <person name="Sun Z."/>
            <person name="Wang K."/>
            <person name="Pan B."/>
            <person name="Chen J."/>
            <person name="Bao Y."/>
            <person name="Liu F."/>
            <person name="Qi X."/>
            <person name="Gang D.R."/>
            <person name="Wen J."/>
            <person name="Li J."/>
        </authorList>
    </citation>
    <scope>NUCLEOTIDE SEQUENCE</scope>
    <source>
        <strain evidence="15">Dzin_1.0</strain>
    </source>
</reference>
<evidence type="ECO:0000256" key="13">
    <source>
        <dbReference type="SAM" id="MobiDB-lite"/>
    </source>
</evidence>
<feature type="region of interest" description="Disordered" evidence="13">
    <location>
        <begin position="359"/>
        <end position="380"/>
    </location>
</feature>
<dbReference type="GO" id="GO:0008270">
    <property type="term" value="F:zinc ion binding"/>
    <property type="evidence" value="ECO:0007669"/>
    <property type="project" value="UniProtKB-KW"/>
</dbReference>
<evidence type="ECO:0000256" key="12">
    <source>
        <dbReference type="RuleBase" id="RU367080"/>
    </source>
</evidence>
<comment type="caution">
    <text evidence="15">The sequence shown here is derived from an EMBL/GenBank/DDBJ whole genome shotgun (WGS) entry which is preliminary data.</text>
</comment>
<name>A0A9D5CW52_9LILI</name>
<evidence type="ECO:0000256" key="4">
    <source>
        <dbReference type="ARBA" id="ARBA00022771"/>
    </source>
</evidence>
<dbReference type="GO" id="GO:0043175">
    <property type="term" value="F:RNA polymerase core enzyme binding"/>
    <property type="evidence" value="ECO:0007669"/>
    <property type="project" value="UniProtKB-UniRule"/>
</dbReference>
<keyword evidence="8 12" id="KW-0539">Nucleus</keyword>
<keyword evidence="16" id="KW-1185">Reference proteome</keyword>
<dbReference type="PANTHER" id="PTHR14732:SF0">
    <property type="entry name" value="RNA POLYMERASE II SUBUNIT B1 CTD PHOSPHATASE RPAP2-RELATED"/>
    <property type="match status" value="1"/>
</dbReference>
<evidence type="ECO:0000256" key="7">
    <source>
        <dbReference type="ARBA" id="ARBA00022912"/>
    </source>
</evidence>
<gene>
    <name evidence="15" type="ORF">J5N97_015468</name>
</gene>
<comment type="function">
    <text evidence="12">Putative RNA polymerase II subunit B1 C-terminal domain (CTD) phosphatase involved in RNA polymerase II transcription regulation.</text>
</comment>
<evidence type="ECO:0000256" key="6">
    <source>
        <dbReference type="ARBA" id="ARBA00022833"/>
    </source>
</evidence>
<evidence type="ECO:0000256" key="11">
    <source>
        <dbReference type="PROSITE-ProRule" id="PRU00812"/>
    </source>
</evidence>
<dbReference type="Pfam" id="PF04181">
    <property type="entry name" value="RPAP2_Rtr1"/>
    <property type="match status" value="1"/>
</dbReference>
<dbReference type="GO" id="GO:0005737">
    <property type="term" value="C:cytoplasm"/>
    <property type="evidence" value="ECO:0007669"/>
    <property type="project" value="TreeGrafter"/>
</dbReference>
<evidence type="ECO:0000259" key="14">
    <source>
        <dbReference type="PROSITE" id="PS51479"/>
    </source>
</evidence>
<dbReference type="OrthoDB" id="2590500at2759"/>
<dbReference type="EC" id="3.1.3.16" evidence="12"/>
<dbReference type="PANTHER" id="PTHR14732">
    <property type="entry name" value="RNA POLYMERASE II SUBUNIT B1 CTD PHOSPHATASE RPAP2-RELATED"/>
    <property type="match status" value="1"/>
</dbReference>
<evidence type="ECO:0000256" key="1">
    <source>
        <dbReference type="ARBA" id="ARBA00004123"/>
    </source>
</evidence>
<feature type="domain" description="RTR1-type" evidence="14">
    <location>
        <begin position="34"/>
        <end position="122"/>
    </location>
</feature>
<evidence type="ECO:0000256" key="8">
    <source>
        <dbReference type="ARBA" id="ARBA00023242"/>
    </source>
</evidence>
<evidence type="ECO:0000256" key="9">
    <source>
        <dbReference type="ARBA" id="ARBA00047761"/>
    </source>
</evidence>